<dbReference type="Proteomes" id="UP000199062">
    <property type="component" value="Unassembled WGS sequence"/>
</dbReference>
<name>A0A1I6KZH7_9EURY</name>
<evidence type="ECO:0000313" key="3">
    <source>
        <dbReference type="EMBL" id="SFR96330.1"/>
    </source>
</evidence>
<organism evidence="3 4">
    <name type="scientific">Halomicrobium zhouii</name>
    <dbReference type="NCBI Taxonomy" id="767519"/>
    <lineage>
        <taxon>Archaea</taxon>
        <taxon>Methanobacteriati</taxon>
        <taxon>Methanobacteriota</taxon>
        <taxon>Stenosarchaea group</taxon>
        <taxon>Halobacteria</taxon>
        <taxon>Halobacteriales</taxon>
        <taxon>Haloarculaceae</taxon>
        <taxon>Halomicrobium</taxon>
    </lineage>
</organism>
<dbReference type="GO" id="GO:0016787">
    <property type="term" value="F:hydrolase activity"/>
    <property type="evidence" value="ECO:0007669"/>
    <property type="project" value="UniProtKB-KW"/>
</dbReference>
<dbReference type="AlphaFoldDB" id="A0A1I6KZH7"/>
<proteinExistence type="predicted"/>
<accession>A0A1I6KZH7</accession>
<keyword evidence="4" id="KW-1185">Reference proteome</keyword>
<reference evidence="3 4" key="1">
    <citation type="submission" date="2016-10" db="EMBL/GenBank/DDBJ databases">
        <authorList>
            <person name="de Groot N.N."/>
        </authorList>
    </citation>
    <scope>NUCLEOTIDE SEQUENCE [LARGE SCALE GENOMIC DNA]</scope>
    <source>
        <strain evidence="3 4">CGMCC 1.10457</strain>
    </source>
</reference>
<evidence type="ECO:0000259" key="2">
    <source>
        <dbReference type="PROSITE" id="PS51462"/>
    </source>
</evidence>
<dbReference type="EMBL" id="FOZK01000002">
    <property type="protein sequence ID" value="SFR96330.1"/>
    <property type="molecule type" value="Genomic_DNA"/>
</dbReference>
<dbReference type="PROSITE" id="PS51462">
    <property type="entry name" value="NUDIX"/>
    <property type="match status" value="1"/>
</dbReference>
<dbReference type="SUPFAM" id="SSF55811">
    <property type="entry name" value="Nudix"/>
    <property type="match status" value="1"/>
</dbReference>
<evidence type="ECO:0000256" key="1">
    <source>
        <dbReference type="ARBA" id="ARBA00022801"/>
    </source>
</evidence>
<dbReference type="CDD" id="cd04663">
    <property type="entry name" value="NUDIX_Hydrolase"/>
    <property type="match status" value="1"/>
</dbReference>
<dbReference type="InterPro" id="IPR020084">
    <property type="entry name" value="NUDIX_hydrolase_CS"/>
</dbReference>
<feature type="domain" description="Nudix hydrolase" evidence="2">
    <location>
        <begin position="7"/>
        <end position="144"/>
    </location>
</feature>
<dbReference type="Gene3D" id="3.90.79.10">
    <property type="entry name" value="Nucleoside Triphosphate Pyrophosphohydrolase"/>
    <property type="match status" value="1"/>
</dbReference>
<protein>
    <submittedName>
        <fullName evidence="3">8-oxo-dGTP pyrophosphatase MutT, NUDIX family</fullName>
    </submittedName>
</protein>
<dbReference type="InterPro" id="IPR015797">
    <property type="entry name" value="NUDIX_hydrolase-like_dom_sf"/>
</dbReference>
<dbReference type="PROSITE" id="PS00893">
    <property type="entry name" value="NUDIX_BOX"/>
    <property type="match status" value="1"/>
</dbReference>
<dbReference type="RefSeq" id="WP_089815630.1">
    <property type="nucleotide sequence ID" value="NZ_FOZK01000002.1"/>
</dbReference>
<dbReference type="InterPro" id="IPR000086">
    <property type="entry name" value="NUDIX_hydrolase_dom"/>
</dbReference>
<dbReference type="OrthoDB" id="40462at2157"/>
<gene>
    <name evidence="3" type="ORF">SAMN05216559_1559</name>
</gene>
<evidence type="ECO:0000313" key="4">
    <source>
        <dbReference type="Proteomes" id="UP000199062"/>
    </source>
</evidence>
<dbReference type="Pfam" id="PF00293">
    <property type="entry name" value="NUDIX"/>
    <property type="match status" value="1"/>
</dbReference>
<keyword evidence="1" id="KW-0378">Hydrolase</keyword>
<dbReference type="STRING" id="767519.SAMN05216559_1559"/>
<sequence length="155" mass="16891">MTEQGVTYVEKACAYVTRNGSELLVFDGPEHDGLQVPKGTIEPGEGPREALCREVIEESGLATFEGIQHLVTDVWNRRAFPPKRYVRNFFHVPVLGAKDAWTHTVTGAGAERGNRFEFFWVDLPTDAAFALDLDDYLHALDAGDVGGPGGGVTAD</sequence>